<dbReference type="InterPro" id="IPR027417">
    <property type="entry name" value="P-loop_NTPase"/>
</dbReference>
<evidence type="ECO:0000256" key="6">
    <source>
        <dbReference type="ARBA" id="ARBA00034320"/>
    </source>
</evidence>
<gene>
    <name evidence="10" type="ORF">OGAPHI_007061</name>
</gene>
<dbReference type="Pfam" id="PF02492">
    <property type="entry name" value="cobW"/>
    <property type="match status" value="1"/>
</dbReference>
<dbReference type="GO" id="GO:0016787">
    <property type="term" value="F:hydrolase activity"/>
    <property type="evidence" value="ECO:0007669"/>
    <property type="project" value="UniProtKB-KW"/>
</dbReference>
<evidence type="ECO:0000256" key="3">
    <source>
        <dbReference type="ARBA" id="ARBA00022833"/>
    </source>
</evidence>
<dbReference type="InterPro" id="IPR036627">
    <property type="entry name" value="CobW-likC_sf"/>
</dbReference>
<dbReference type="EMBL" id="JAEUBE010000504">
    <property type="protein sequence ID" value="KAH3660475.1"/>
    <property type="molecule type" value="Genomic_DNA"/>
</dbReference>
<evidence type="ECO:0000313" key="10">
    <source>
        <dbReference type="EMBL" id="KAH3660475.1"/>
    </source>
</evidence>
<keyword evidence="3" id="KW-0862">Zinc</keyword>
<dbReference type="OrthoDB" id="258627at2759"/>
<evidence type="ECO:0008006" key="12">
    <source>
        <dbReference type="Google" id="ProtNLM"/>
    </source>
</evidence>
<dbReference type="Gene3D" id="3.30.1220.10">
    <property type="entry name" value="CobW-like, C-terminal domain"/>
    <property type="match status" value="1"/>
</dbReference>
<dbReference type="GO" id="GO:0005737">
    <property type="term" value="C:cytoplasm"/>
    <property type="evidence" value="ECO:0007669"/>
    <property type="project" value="TreeGrafter"/>
</dbReference>
<dbReference type="GeneID" id="70239025"/>
<comment type="caution">
    <text evidence="10">The sequence shown here is derived from an EMBL/GenBank/DDBJ whole genome shotgun (WGS) entry which is preliminary data.</text>
</comment>
<feature type="domain" description="CobW/HypB/UreG nucleotide-binding" evidence="8">
    <location>
        <begin position="46"/>
        <end position="242"/>
    </location>
</feature>
<dbReference type="GO" id="GO:0005525">
    <property type="term" value="F:GTP binding"/>
    <property type="evidence" value="ECO:0007669"/>
    <property type="project" value="UniProtKB-KW"/>
</dbReference>
<dbReference type="PANTHER" id="PTHR13748">
    <property type="entry name" value="COBW-RELATED"/>
    <property type="match status" value="1"/>
</dbReference>
<dbReference type="AlphaFoldDB" id="A0A9P8NVW3"/>
<evidence type="ECO:0000259" key="8">
    <source>
        <dbReference type="Pfam" id="PF02492"/>
    </source>
</evidence>
<feature type="domain" description="CobW C-terminal" evidence="9">
    <location>
        <begin position="291"/>
        <end position="379"/>
    </location>
</feature>
<dbReference type="PANTHER" id="PTHR13748:SF31">
    <property type="entry name" value="ZINC-REGULATED GTPASE METALLOPROTEIN ACTIVATOR 1A-RELATED"/>
    <property type="match status" value="1"/>
</dbReference>
<dbReference type="Gene3D" id="3.40.50.300">
    <property type="entry name" value="P-loop containing nucleotide triphosphate hydrolases"/>
    <property type="match status" value="1"/>
</dbReference>
<dbReference type="InterPro" id="IPR051316">
    <property type="entry name" value="Zinc-reg_GTPase_activator"/>
</dbReference>
<keyword evidence="5" id="KW-0143">Chaperone</keyword>
<dbReference type="CDD" id="cd03112">
    <property type="entry name" value="CobW-like"/>
    <property type="match status" value="1"/>
</dbReference>
<reference evidence="10" key="2">
    <citation type="submission" date="2021-01" db="EMBL/GenBank/DDBJ databases">
        <authorList>
            <person name="Schikora-Tamarit M.A."/>
        </authorList>
    </citation>
    <scope>NUCLEOTIDE SEQUENCE</scope>
    <source>
        <strain evidence="10">CBS6075</strain>
    </source>
</reference>
<dbReference type="SUPFAM" id="SSF52540">
    <property type="entry name" value="P-loop containing nucleoside triphosphate hydrolases"/>
    <property type="match status" value="1"/>
</dbReference>
<dbReference type="Proteomes" id="UP000769157">
    <property type="component" value="Unassembled WGS sequence"/>
</dbReference>
<protein>
    <recommendedName>
        <fullName evidence="12">CobW/HypB/UreG nucleotide-binding domain-containing protein</fullName>
    </recommendedName>
</protein>
<evidence type="ECO:0000256" key="2">
    <source>
        <dbReference type="ARBA" id="ARBA00022801"/>
    </source>
</evidence>
<proteinExistence type="inferred from homology"/>
<dbReference type="InterPro" id="IPR003495">
    <property type="entry name" value="CobW/HypB/UreG_nucleotide-bd"/>
</dbReference>
<keyword evidence="4" id="KW-0342">GTP-binding</keyword>
<dbReference type="RefSeq" id="XP_046058178.1">
    <property type="nucleotide sequence ID" value="XM_046208416.1"/>
</dbReference>
<comment type="catalytic activity">
    <reaction evidence="7">
        <text>GTP + H2O = GDP + phosphate + H(+)</text>
        <dbReference type="Rhea" id="RHEA:19669"/>
        <dbReference type="ChEBI" id="CHEBI:15377"/>
        <dbReference type="ChEBI" id="CHEBI:15378"/>
        <dbReference type="ChEBI" id="CHEBI:37565"/>
        <dbReference type="ChEBI" id="CHEBI:43474"/>
        <dbReference type="ChEBI" id="CHEBI:58189"/>
    </reaction>
    <physiologicalReaction direction="left-to-right" evidence="7">
        <dbReference type="Rhea" id="RHEA:19670"/>
    </physiologicalReaction>
</comment>
<comment type="similarity">
    <text evidence="6">Belongs to the SIMIBI class G3E GTPase family. ZNG1 subfamily.</text>
</comment>
<evidence type="ECO:0000259" key="9">
    <source>
        <dbReference type="Pfam" id="PF07683"/>
    </source>
</evidence>
<keyword evidence="1" id="KW-0547">Nucleotide-binding</keyword>
<dbReference type="InterPro" id="IPR011629">
    <property type="entry name" value="CobW-like_C"/>
</dbReference>
<dbReference type="SUPFAM" id="SSF90002">
    <property type="entry name" value="Hypothetical protein YjiA, C-terminal domain"/>
    <property type="match status" value="1"/>
</dbReference>
<keyword evidence="2" id="KW-0378">Hydrolase</keyword>
<organism evidence="10 11">
    <name type="scientific">Ogataea philodendri</name>
    <dbReference type="NCBI Taxonomy" id="1378263"/>
    <lineage>
        <taxon>Eukaryota</taxon>
        <taxon>Fungi</taxon>
        <taxon>Dikarya</taxon>
        <taxon>Ascomycota</taxon>
        <taxon>Saccharomycotina</taxon>
        <taxon>Pichiomycetes</taxon>
        <taxon>Pichiales</taxon>
        <taxon>Pichiaceae</taxon>
        <taxon>Ogataea</taxon>
    </lineage>
</organism>
<name>A0A9P8NVW3_9ASCO</name>
<evidence type="ECO:0000313" key="11">
    <source>
        <dbReference type="Proteomes" id="UP000769157"/>
    </source>
</evidence>
<evidence type="ECO:0000256" key="7">
    <source>
        <dbReference type="ARBA" id="ARBA00049117"/>
    </source>
</evidence>
<accession>A0A9P8NVW3</accession>
<sequence length="393" mass="44151">MEDDDYIPELVSSGIEPIRYTKLGAKRKNYRKDLGLMDEAVSDKIPVTIITGYLGSGKSTLLEEITRQGGLRIAVVLNEFGDSADIEKSLLIKSDNSTAIEEWLDLGNGCLCCSVKDNGVAAIERLVARKRNFDYILLETTGLADPAPIATMFWLDDALSSNVYIDGVVTVLDAENIEHWLEESGSRHHGDSDISGGITVAHLQVAMADAIVLNKIDTISETQRLNDIEAKIRSINSIAPVHRTSFGKLDVREILDLRAYEQKDASLFINSETQHHDPKVGTITLIFPRLGALESEQFEIFIQHLLWNEGVFKDSNCEVYRTKGIIIMNEKVKILQAVRKTYDFIDADEDTFQLLTKGCKLVLIGKNLDYQTLRQQLRRYLNIVYPEKTENLD</sequence>
<dbReference type="Pfam" id="PF07683">
    <property type="entry name" value="CobW_C"/>
    <property type="match status" value="1"/>
</dbReference>
<reference evidence="10" key="1">
    <citation type="journal article" date="2021" name="Open Biol.">
        <title>Shared evolutionary footprints suggest mitochondrial oxidative damage underlies multiple complex I losses in fungi.</title>
        <authorList>
            <person name="Schikora-Tamarit M.A."/>
            <person name="Marcet-Houben M."/>
            <person name="Nosek J."/>
            <person name="Gabaldon T."/>
        </authorList>
    </citation>
    <scope>NUCLEOTIDE SEQUENCE</scope>
    <source>
        <strain evidence="10">CBS6075</strain>
    </source>
</reference>
<evidence type="ECO:0000256" key="5">
    <source>
        <dbReference type="ARBA" id="ARBA00023186"/>
    </source>
</evidence>
<evidence type="ECO:0000256" key="1">
    <source>
        <dbReference type="ARBA" id="ARBA00022741"/>
    </source>
</evidence>
<evidence type="ECO:0000256" key="4">
    <source>
        <dbReference type="ARBA" id="ARBA00023134"/>
    </source>
</evidence>
<keyword evidence="11" id="KW-1185">Reference proteome</keyword>